<dbReference type="SUPFAM" id="SSF52733">
    <property type="entry name" value="Nicotinate mononucleotide:5,6-dimethylbenzimidazole phosphoribosyltransferase (CobT)"/>
    <property type="match status" value="1"/>
</dbReference>
<dbReference type="CDD" id="cd02439">
    <property type="entry name" value="DMB-PRT_CobT"/>
    <property type="match status" value="1"/>
</dbReference>
<comment type="pathway">
    <text evidence="1">Nucleoside biosynthesis; alpha-ribazole biosynthesis; alpha-ribazole from 5,6-dimethylbenzimidazole: step 1/2.</text>
</comment>
<keyword evidence="11" id="KW-1185">Reference proteome</keyword>
<keyword evidence="7 10" id="KW-0808">Transferase</keyword>
<evidence type="ECO:0000256" key="7">
    <source>
        <dbReference type="ARBA" id="ARBA00022679"/>
    </source>
</evidence>
<dbReference type="Gene3D" id="3.40.50.10210">
    <property type="match status" value="1"/>
</dbReference>
<dbReference type="Pfam" id="PF02277">
    <property type="entry name" value="DBI_PRT"/>
    <property type="match status" value="1"/>
</dbReference>
<evidence type="ECO:0000256" key="2">
    <source>
        <dbReference type="ARBA" id="ARBA00007110"/>
    </source>
</evidence>
<evidence type="ECO:0000256" key="4">
    <source>
        <dbReference type="ARBA" id="ARBA00015486"/>
    </source>
</evidence>
<evidence type="ECO:0000256" key="9">
    <source>
        <dbReference type="ARBA" id="ARBA00047340"/>
    </source>
</evidence>
<sequence length="350" mass="36384">MLEELIAAIKPLDKVAMERCQLRVDNLTKPLHSLYSFEHIACKLAGITGNSRPRSLEKSIIIMAADNGIADAIDQQLLPTAERLQVFGQGKAPIQVFAAHVQAKLIVVDIGIAAELPLSPAVCQEKITYGSQNSMDGPAMTREQALQAIAVGIRMARVEIARGCQVIGLGEMGQAGLVAGMAVVACYHDGPLPGLTRQEAELVNTAVAANRPDATDPLDILTKVGGLAIAGLVGVILGAAAGRAAVVLDGLATSAAALIAINLVPDVKPYLIGSHVAAEPVHETALVLLGVPAYLQLKMNLGEGTGAALGMSIINATLHMLNDMKTFGEAEVAVAQDGPGALRQSKDVRD</sequence>
<proteinExistence type="inferred from homology"/>
<dbReference type="EC" id="2.4.2.21" evidence="3"/>
<comment type="catalytic activity">
    <reaction evidence="9">
        <text>5,6-dimethylbenzimidazole + nicotinate beta-D-ribonucleotide = alpha-ribazole 5'-phosphate + nicotinate + H(+)</text>
        <dbReference type="Rhea" id="RHEA:11196"/>
        <dbReference type="ChEBI" id="CHEBI:15378"/>
        <dbReference type="ChEBI" id="CHEBI:15890"/>
        <dbReference type="ChEBI" id="CHEBI:32544"/>
        <dbReference type="ChEBI" id="CHEBI:57502"/>
        <dbReference type="ChEBI" id="CHEBI:57918"/>
        <dbReference type="EC" id="2.4.2.21"/>
    </reaction>
</comment>
<dbReference type="Gene3D" id="1.10.1610.10">
    <property type="match status" value="1"/>
</dbReference>
<keyword evidence="6 10" id="KW-0328">Glycosyltransferase</keyword>
<dbReference type="InterPro" id="IPR023195">
    <property type="entry name" value="Nict_dMeBzImd_PRibTrfase_N"/>
</dbReference>
<dbReference type="GO" id="GO:0008939">
    <property type="term" value="F:nicotinate-nucleotide-dimethylbenzimidazole phosphoribosyltransferase activity"/>
    <property type="evidence" value="ECO:0007669"/>
    <property type="project" value="UniProtKB-EC"/>
</dbReference>
<reference evidence="10" key="1">
    <citation type="submission" date="2024-05" db="EMBL/GenBank/DDBJ databases">
        <title>Isolation and characterization of Sporomusa carbonis sp. nov., a carboxydotrophic hydrogenogen in the genus of Sporomusa isolated from a charcoal burning pile.</title>
        <authorList>
            <person name="Boeer T."/>
            <person name="Rosenbaum F."/>
            <person name="Eysell L."/>
            <person name="Mueller V."/>
            <person name="Daniel R."/>
            <person name="Poehlein A."/>
        </authorList>
    </citation>
    <scope>NUCLEOTIDE SEQUENCE [LARGE SCALE GENOMIC DNA]</scope>
    <source>
        <strain evidence="10">DSM 10669</strain>
    </source>
</reference>
<dbReference type="EMBL" id="CP155573">
    <property type="protein sequence ID" value="XFO68380.1"/>
    <property type="molecule type" value="Genomic_DNA"/>
</dbReference>
<name>A0ABZ3IRP5_9FIRM</name>
<organism evidence="10 11">
    <name type="scientific">Sporomusa silvacetica DSM 10669</name>
    <dbReference type="NCBI Taxonomy" id="1123289"/>
    <lineage>
        <taxon>Bacteria</taxon>
        <taxon>Bacillati</taxon>
        <taxon>Bacillota</taxon>
        <taxon>Negativicutes</taxon>
        <taxon>Selenomonadales</taxon>
        <taxon>Sporomusaceae</taxon>
        <taxon>Sporomusa</taxon>
    </lineage>
</organism>
<evidence type="ECO:0000313" key="11">
    <source>
        <dbReference type="Proteomes" id="UP000216752"/>
    </source>
</evidence>
<accession>A0ABZ3IRP5</accession>
<dbReference type="PANTHER" id="PTHR43463">
    <property type="entry name" value="NICOTINATE-NUCLEOTIDE--DIMETHYLBENZIMIDAZOLE PHOSPHORIBOSYLTRANSFERASE"/>
    <property type="match status" value="1"/>
</dbReference>
<dbReference type="InterPro" id="IPR003200">
    <property type="entry name" value="Nict_dMeBzImd_PRibTrfase"/>
</dbReference>
<evidence type="ECO:0000256" key="8">
    <source>
        <dbReference type="ARBA" id="ARBA00030686"/>
    </source>
</evidence>
<dbReference type="Proteomes" id="UP000216752">
    <property type="component" value="Chromosome"/>
</dbReference>
<dbReference type="PANTHER" id="PTHR43463:SF1">
    <property type="entry name" value="NICOTINATE-NUCLEOTIDE--DIMETHYLBENZIMIDAZOLE PHOSPHORIBOSYLTRANSFERASE"/>
    <property type="match status" value="1"/>
</dbReference>
<evidence type="ECO:0000256" key="1">
    <source>
        <dbReference type="ARBA" id="ARBA00005049"/>
    </source>
</evidence>
<evidence type="ECO:0000313" key="10">
    <source>
        <dbReference type="EMBL" id="XFO68380.1"/>
    </source>
</evidence>
<evidence type="ECO:0000256" key="3">
    <source>
        <dbReference type="ARBA" id="ARBA00011991"/>
    </source>
</evidence>
<evidence type="ECO:0000256" key="5">
    <source>
        <dbReference type="ARBA" id="ARBA00022573"/>
    </source>
</evidence>
<dbReference type="InterPro" id="IPR036087">
    <property type="entry name" value="Nict_dMeBzImd_PRibTrfase_sf"/>
</dbReference>
<evidence type="ECO:0000256" key="6">
    <source>
        <dbReference type="ARBA" id="ARBA00022676"/>
    </source>
</evidence>
<gene>
    <name evidence="10" type="primary">cobT_1</name>
    <name evidence="10" type="ORF">SPSIL_046030</name>
</gene>
<protein>
    <recommendedName>
        <fullName evidence="4">Nicotinate-nucleotide--dimethylbenzimidazole phosphoribosyltransferase</fullName>
        <ecNumber evidence="3">2.4.2.21</ecNumber>
    </recommendedName>
    <alternativeName>
        <fullName evidence="8">N(1)-alpha-phosphoribosyltransferase</fullName>
    </alternativeName>
</protein>
<comment type="similarity">
    <text evidence="2">Belongs to the CobT family.</text>
</comment>
<dbReference type="RefSeq" id="WP_094606501.1">
    <property type="nucleotide sequence ID" value="NZ_CP155573.1"/>
</dbReference>
<keyword evidence="5" id="KW-0169">Cobalamin biosynthesis</keyword>